<dbReference type="OrthoDB" id="10509412at2759"/>
<protein>
    <submittedName>
        <fullName evidence="1">Uncharacterized protein</fullName>
    </submittedName>
</protein>
<name>K1XAM7_MARBU</name>
<evidence type="ECO:0000313" key="2">
    <source>
        <dbReference type="Proteomes" id="UP000006753"/>
    </source>
</evidence>
<accession>K1XAM7</accession>
<dbReference type="KEGG" id="mbe:MBM_04122"/>
<sequence>MAPAPAPGAPPPDPIISEVMLTTAPIVSNGPSPTPNMAGAPMAGAPMAGAPMAAGAPPPDPIISEVMLTKSPLVATGVPPAPMMPAAAAAPPMAMPAPAAPPADPIINEMTLRPANIVASPMPMGTGGIPLPAARPTSSMDPAKLAIPAIVATNMPAAAPTPGASGALKPAGIVVNGLPDSLATAGIPLPAANNAPVNPATLTPAAIVGGNSSQPTGSAAAGVGPVGPGSTTNPMVSEAVSATFVQKTYGVAWSLGAAFLSAYLFL</sequence>
<dbReference type="InParanoid" id="K1XAM7"/>
<dbReference type="Proteomes" id="UP000006753">
    <property type="component" value="Unassembled WGS sequence"/>
</dbReference>
<dbReference type="GeneID" id="18760057"/>
<organism evidence="1 2">
    <name type="scientific">Marssonina brunnea f. sp. multigermtubi (strain MB_m1)</name>
    <name type="common">Marssonina leaf spot fungus</name>
    <dbReference type="NCBI Taxonomy" id="1072389"/>
    <lineage>
        <taxon>Eukaryota</taxon>
        <taxon>Fungi</taxon>
        <taxon>Dikarya</taxon>
        <taxon>Ascomycota</taxon>
        <taxon>Pezizomycotina</taxon>
        <taxon>Leotiomycetes</taxon>
        <taxon>Helotiales</taxon>
        <taxon>Drepanopezizaceae</taxon>
        <taxon>Drepanopeziza</taxon>
    </lineage>
</organism>
<reference evidence="1 2" key="1">
    <citation type="journal article" date="2012" name="BMC Genomics">
        <title>Sequencing the genome of Marssonina brunnea reveals fungus-poplar co-evolution.</title>
        <authorList>
            <person name="Zhu S."/>
            <person name="Cao Y.-Z."/>
            <person name="Jiang C."/>
            <person name="Tan B.-Y."/>
            <person name="Wang Z."/>
            <person name="Feng S."/>
            <person name="Zhang L."/>
            <person name="Su X.-H."/>
            <person name="Brejova B."/>
            <person name="Vinar T."/>
            <person name="Xu M."/>
            <person name="Wang M.-X."/>
            <person name="Zhang S.-G."/>
            <person name="Huang M.-R."/>
            <person name="Wu R."/>
            <person name="Zhou Y."/>
        </authorList>
    </citation>
    <scope>NUCLEOTIDE SEQUENCE [LARGE SCALE GENOMIC DNA]</scope>
    <source>
        <strain evidence="1 2">MB_m1</strain>
    </source>
</reference>
<dbReference type="OMA" id="PSEGTHI"/>
<evidence type="ECO:0000313" key="1">
    <source>
        <dbReference type="EMBL" id="EKD17753.1"/>
    </source>
</evidence>
<proteinExistence type="predicted"/>
<keyword evidence="2" id="KW-1185">Reference proteome</keyword>
<dbReference type="EMBL" id="JH921435">
    <property type="protein sequence ID" value="EKD17753.1"/>
    <property type="molecule type" value="Genomic_DNA"/>
</dbReference>
<dbReference type="HOGENOM" id="CLU_1046132_0_0_1"/>
<gene>
    <name evidence="1" type="ORF">MBM_04122</name>
</gene>
<dbReference type="AlphaFoldDB" id="K1XAM7"/>